<dbReference type="PANTHER" id="PTHR42855">
    <property type="entry name" value="ABC TRANSPORTER ATP-BINDING SUBUNIT"/>
    <property type="match status" value="1"/>
</dbReference>
<dbReference type="Proteomes" id="UP001165136">
    <property type="component" value="Unassembled WGS sequence"/>
</dbReference>
<name>A0A9W6VJN1_9PSEU</name>
<reference evidence="6" key="1">
    <citation type="submission" date="2023-03" db="EMBL/GenBank/DDBJ databases">
        <title>Amycolatopsis taiwanensis NBRC 103393.</title>
        <authorList>
            <person name="Ichikawa N."/>
            <person name="Sato H."/>
            <person name="Tonouchi N."/>
        </authorList>
    </citation>
    <scope>NUCLEOTIDE SEQUENCE</scope>
    <source>
        <strain evidence="6">NBRC 103393</strain>
    </source>
</reference>
<dbReference type="CDD" id="cd03221">
    <property type="entry name" value="ABCF_EF-3"/>
    <property type="match status" value="1"/>
</dbReference>
<keyword evidence="1" id="KW-0547">Nucleotide-binding</keyword>
<dbReference type="GO" id="GO:0005524">
    <property type="term" value="F:ATP binding"/>
    <property type="evidence" value="ECO:0007669"/>
    <property type="project" value="UniProtKB-KW"/>
</dbReference>
<evidence type="ECO:0000259" key="5">
    <source>
        <dbReference type="PROSITE" id="PS50893"/>
    </source>
</evidence>
<sequence>MSNIPFLCARDLVKTYGDRRVLDGVSLTASPGQRLGLVGDNGVGKSTFLRLLSGDEEPDAGSVSRPPDCGFLLQELPFGPDSTVRQVVDDALTDIRAARRRLDELTVRMARDPADPDVLAAYGEVLEWAQDHDVWDADRRAELVLAGLGLADVDGERRLAEFSGGQRSRLGLAALLIRQPRAMLLDEPTNHLDDEAVTFLEQQLGRLPGTVVVASHDRVFLDAVCTDLLDLDPSRGGVTRFGGTYTDYLAAKRVERARWEQRYAEEQQELSQLRESVDVTAHQVNHHRAMKDNNKMSYDRHGGRVQKQISRRVRNARQRLEELTRNQVRRPPVPLRFSADLTGKPVRNELAVSLRHVRLLGRLELDRLDLTTSSRLMVRGDNGAGKSTLLKVLAGKLKPDAGDVHRARGVRIGLLEQDVAFADPARTPRQIYSAAAGQGAVPLSELGLLAGPGHRPAGRPAVGRPASPVGAGGTDRPAAGGAAAGRADQPSVPRPDRGARAGAAFGAGRRGHRVARPVAAPELGGRRTGARRRQGRLRPT</sequence>
<dbReference type="Pfam" id="PF00005">
    <property type="entry name" value="ABC_tran"/>
    <property type="match status" value="2"/>
</dbReference>
<proteinExistence type="predicted"/>
<accession>A0A9W6VJN1</accession>
<evidence type="ECO:0000313" key="7">
    <source>
        <dbReference type="Proteomes" id="UP001165136"/>
    </source>
</evidence>
<dbReference type="AlphaFoldDB" id="A0A9W6VJN1"/>
<dbReference type="InterPro" id="IPR027417">
    <property type="entry name" value="P-loop_NTPase"/>
</dbReference>
<dbReference type="GO" id="GO:0016887">
    <property type="term" value="F:ATP hydrolysis activity"/>
    <property type="evidence" value="ECO:0007669"/>
    <property type="project" value="InterPro"/>
</dbReference>
<organism evidence="6 7">
    <name type="scientific">Amycolatopsis taiwanensis</name>
    <dbReference type="NCBI Taxonomy" id="342230"/>
    <lineage>
        <taxon>Bacteria</taxon>
        <taxon>Bacillati</taxon>
        <taxon>Actinomycetota</taxon>
        <taxon>Actinomycetes</taxon>
        <taxon>Pseudonocardiales</taxon>
        <taxon>Pseudonocardiaceae</taxon>
        <taxon>Amycolatopsis</taxon>
    </lineage>
</organism>
<dbReference type="InterPro" id="IPR051309">
    <property type="entry name" value="ABCF_ATPase"/>
</dbReference>
<keyword evidence="2 6" id="KW-0067">ATP-binding</keyword>
<feature type="domain" description="ABC transporter" evidence="5">
    <location>
        <begin position="7"/>
        <end position="261"/>
    </location>
</feature>
<protein>
    <submittedName>
        <fullName evidence="6">ABC transporter ATP-binding protein</fullName>
    </submittedName>
</protein>
<dbReference type="InterPro" id="IPR003593">
    <property type="entry name" value="AAA+_ATPase"/>
</dbReference>
<keyword evidence="7" id="KW-1185">Reference proteome</keyword>
<comment type="caution">
    <text evidence="6">The sequence shown here is derived from an EMBL/GenBank/DDBJ whole genome shotgun (WGS) entry which is preliminary data.</text>
</comment>
<dbReference type="PROSITE" id="PS00211">
    <property type="entry name" value="ABC_TRANSPORTER_1"/>
    <property type="match status" value="1"/>
</dbReference>
<feature type="compositionally biased region" description="Low complexity" evidence="4">
    <location>
        <begin position="474"/>
        <end position="488"/>
    </location>
</feature>
<evidence type="ECO:0000256" key="1">
    <source>
        <dbReference type="ARBA" id="ARBA00022741"/>
    </source>
</evidence>
<dbReference type="PROSITE" id="PS50893">
    <property type="entry name" value="ABC_TRANSPORTER_2"/>
    <property type="match status" value="1"/>
</dbReference>
<feature type="compositionally biased region" description="Basic residues" evidence="4">
    <location>
        <begin position="528"/>
        <end position="540"/>
    </location>
</feature>
<dbReference type="EMBL" id="BSTI01000017">
    <property type="protein sequence ID" value="GLY69622.1"/>
    <property type="molecule type" value="Genomic_DNA"/>
</dbReference>
<dbReference type="SUPFAM" id="SSF52540">
    <property type="entry name" value="P-loop containing nucleoside triphosphate hydrolases"/>
    <property type="match status" value="2"/>
</dbReference>
<keyword evidence="3" id="KW-0175">Coiled coil</keyword>
<feature type="coiled-coil region" evidence="3">
    <location>
        <begin position="249"/>
        <end position="276"/>
    </location>
</feature>
<gene>
    <name evidence="6" type="ORF">Atai01_62410</name>
</gene>
<dbReference type="FunFam" id="3.40.50.300:FF:000011">
    <property type="entry name" value="Putative ABC transporter ATP-binding component"/>
    <property type="match status" value="1"/>
</dbReference>
<evidence type="ECO:0000256" key="4">
    <source>
        <dbReference type="SAM" id="MobiDB-lite"/>
    </source>
</evidence>
<dbReference type="PANTHER" id="PTHR42855:SF1">
    <property type="entry name" value="ABC TRANSPORTER DOMAIN-CONTAINING PROTEIN"/>
    <property type="match status" value="1"/>
</dbReference>
<evidence type="ECO:0000256" key="3">
    <source>
        <dbReference type="SAM" id="Coils"/>
    </source>
</evidence>
<dbReference type="Gene3D" id="3.40.50.300">
    <property type="entry name" value="P-loop containing nucleotide triphosphate hydrolases"/>
    <property type="match status" value="2"/>
</dbReference>
<evidence type="ECO:0000256" key="2">
    <source>
        <dbReference type="ARBA" id="ARBA00022840"/>
    </source>
</evidence>
<dbReference type="InterPro" id="IPR017871">
    <property type="entry name" value="ABC_transporter-like_CS"/>
</dbReference>
<dbReference type="SMART" id="SM00382">
    <property type="entry name" value="AAA"/>
    <property type="match status" value="2"/>
</dbReference>
<feature type="region of interest" description="Disordered" evidence="4">
    <location>
        <begin position="451"/>
        <end position="540"/>
    </location>
</feature>
<evidence type="ECO:0000313" key="6">
    <source>
        <dbReference type="EMBL" id="GLY69622.1"/>
    </source>
</evidence>
<dbReference type="InterPro" id="IPR003439">
    <property type="entry name" value="ABC_transporter-like_ATP-bd"/>
</dbReference>